<dbReference type="PIRSF" id="PIRSF018968">
    <property type="entry name" value="ABC_permease_BceB"/>
    <property type="match status" value="1"/>
</dbReference>
<evidence type="ECO:0000256" key="1">
    <source>
        <dbReference type="ARBA" id="ARBA00004651"/>
    </source>
</evidence>
<feature type="transmembrane region" description="Helical" evidence="6">
    <location>
        <begin position="224"/>
        <end position="250"/>
    </location>
</feature>
<protein>
    <submittedName>
        <fullName evidence="8">ABC transport system permease protein</fullName>
    </submittedName>
</protein>
<evidence type="ECO:0000256" key="2">
    <source>
        <dbReference type="ARBA" id="ARBA00022475"/>
    </source>
</evidence>
<feature type="transmembrane region" description="Helical" evidence="6">
    <location>
        <begin position="53"/>
        <end position="74"/>
    </location>
</feature>
<organism evidence="8 9">
    <name type="scientific">Salimicrobium album</name>
    <dbReference type="NCBI Taxonomy" id="50717"/>
    <lineage>
        <taxon>Bacteria</taxon>
        <taxon>Bacillati</taxon>
        <taxon>Bacillota</taxon>
        <taxon>Bacilli</taxon>
        <taxon>Bacillales</taxon>
        <taxon>Bacillaceae</taxon>
        <taxon>Salimicrobium</taxon>
    </lineage>
</organism>
<evidence type="ECO:0000256" key="6">
    <source>
        <dbReference type="PIRNR" id="PIRNR018968"/>
    </source>
</evidence>
<keyword evidence="2 6" id="KW-1003">Cell membrane</keyword>
<feature type="transmembrane region" description="Helical" evidence="6">
    <location>
        <begin position="565"/>
        <end position="586"/>
    </location>
</feature>
<keyword evidence="3 6" id="KW-0812">Transmembrane</keyword>
<evidence type="ECO:0000256" key="4">
    <source>
        <dbReference type="ARBA" id="ARBA00022989"/>
    </source>
</evidence>
<evidence type="ECO:0000313" key="8">
    <source>
        <dbReference type="EMBL" id="SDY31066.1"/>
    </source>
</evidence>
<comment type="similarity">
    <text evidence="6">Belongs to the ABC-4 integral membrane protein family.</text>
</comment>
<evidence type="ECO:0000259" key="7">
    <source>
        <dbReference type="Pfam" id="PF02687"/>
    </source>
</evidence>
<dbReference type="EMBL" id="FNOS01000009">
    <property type="protein sequence ID" value="SDY31066.1"/>
    <property type="molecule type" value="Genomic_DNA"/>
</dbReference>
<dbReference type="Pfam" id="PF02687">
    <property type="entry name" value="FtsX"/>
    <property type="match status" value="1"/>
</dbReference>
<feature type="transmembrane region" description="Helical" evidence="6">
    <location>
        <begin position="196"/>
        <end position="218"/>
    </location>
</feature>
<dbReference type="PANTHER" id="PTHR46795:SF2">
    <property type="entry name" value="ABC TRANSPORTER, PERMEASE PROTEIN"/>
    <property type="match status" value="1"/>
</dbReference>
<keyword evidence="9" id="KW-1185">Reference proteome</keyword>
<evidence type="ECO:0000256" key="3">
    <source>
        <dbReference type="ARBA" id="ARBA00022692"/>
    </source>
</evidence>
<comment type="caution">
    <text evidence="8">The sequence shown here is derived from an EMBL/GenBank/DDBJ whole genome shotgun (WGS) entry which is preliminary data.</text>
</comment>
<feature type="transmembrane region" description="Helical" evidence="6">
    <location>
        <begin position="598"/>
        <end position="619"/>
    </location>
</feature>
<keyword evidence="6" id="KW-0813">Transport</keyword>
<gene>
    <name evidence="8" type="ORF">SAMN04488081_2602</name>
</gene>
<keyword evidence="4 6" id="KW-1133">Transmembrane helix</keyword>
<dbReference type="PANTHER" id="PTHR46795">
    <property type="entry name" value="ABC TRANSPORTER PERMEASE-RELATED-RELATED"/>
    <property type="match status" value="1"/>
</dbReference>
<dbReference type="InterPro" id="IPR003838">
    <property type="entry name" value="ABC3_permease_C"/>
</dbReference>
<accession>A0A1H3ITJ6</accession>
<feature type="transmembrane region" description="Helical" evidence="6">
    <location>
        <begin position="508"/>
        <end position="531"/>
    </location>
</feature>
<feature type="transmembrane region" description="Helical" evidence="6">
    <location>
        <begin position="153"/>
        <end position="175"/>
    </location>
</feature>
<name>A0A1H3ITJ6_9BACI</name>
<feature type="transmembrane region" description="Helical" evidence="6">
    <location>
        <begin position="109"/>
        <end position="133"/>
    </location>
</feature>
<proteinExistence type="inferred from homology"/>
<feature type="transmembrane region" description="Helical" evidence="6">
    <location>
        <begin position="283"/>
        <end position="307"/>
    </location>
</feature>
<keyword evidence="5 6" id="KW-0472">Membrane</keyword>
<dbReference type="RefSeq" id="WP_093108173.1">
    <property type="nucleotide sequence ID" value="NZ_FNOS01000009.1"/>
</dbReference>
<reference evidence="8 9" key="1">
    <citation type="submission" date="2016-10" db="EMBL/GenBank/DDBJ databases">
        <authorList>
            <person name="Varghese N."/>
            <person name="Submissions S."/>
        </authorList>
    </citation>
    <scope>NUCLEOTIDE SEQUENCE [LARGE SCALE GENOMIC DNA]</scope>
    <source>
        <strain evidence="8 9">DSM 20748</strain>
    </source>
</reference>
<evidence type="ECO:0000313" key="9">
    <source>
        <dbReference type="Proteomes" id="UP000198647"/>
    </source>
</evidence>
<sequence length="630" mass="70478">MTFRQFVIRNVFRNSRLYAAYFLSSMFTVMVFFTFANFAFHPVFYEEGFNDRALLGMGVAGGLIYVFSFFFVMYSMSAFLQSRKKEFGILMIHGMSTRQIRSMVFLENLLIGVLATVSGIALGLLFSKAVLLIAENVLIVSESLSFYMPWNAIGVTFLSFSALFLCISFFVAFLLRTKKLTELIKSDRTSKGEPKASGLLVFLSLFFLTTGYIIALSAEGTQVISAFIPVAILVMVGTYFLFTQLSVLVIHRLKKERSYYWKKTNMIFLSDLAFRMKDNARTFFIVAIISTVAFSAIGTLFGVQSYLTKGLVQANPYDFTYHPYGEETIEDEKVRLVNRKLEEDGVRYEAQEVAVSDFGGIVEGDEIPILPASLYNSLASLTNLPEVAPAEGEAVVVNSNLPQAEGFNQSRNLGKKEIPLSSGEKVTPEKSVVSNVLPGVVDFYVVNDATHGNLPEPASSDKQYVWQTSGTEEELVGVGRELSDEFQPGSFTAIDFAIYEINRTYGPILFIGLFIGIVFFFSAGSFLYFRLYSDLEEDRKKFSSIRKLGLTDKEMNRIVTKQTGLLFFTPILVAILHGLVALTALANFFDYNLVEESFYVLGGFAAIQIVYFLIARTFYLRQLGKAEASA</sequence>
<feature type="domain" description="ABC3 transporter permease C-terminal" evidence="7">
    <location>
        <begin position="59"/>
        <end position="178"/>
    </location>
</feature>
<dbReference type="Proteomes" id="UP000198647">
    <property type="component" value="Unassembled WGS sequence"/>
</dbReference>
<feature type="transmembrane region" description="Helical" evidence="6">
    <location>
        <begin position="20"/>
        <end position="41"/>
    </location>
</feature>
<dbReference type="InterPro" id="IPR052536">
    <property type="entry name" value="ABC-4_Integral_Memb_Prot"/>
</dbReference>
<comment type="subcellular location">
    <subcellularLocation>
        <location evidence="1 6">Cell membrane</location>
        <topology evidence="1 6">Multi-pass membrane protein</topology>
    </subcellularLocation>
</comment>
<dbReference type="InterPro" id="IPR027022">
    <property type="entry name" value="ABC_permease_BceB-typ"/>
</dbReference>
<evidence type="ECO:0000256" key="5">
    <source>
        <dbReference type="ARBA" id="ARBA00023136"/>
    </source>
</evidence>